<feature type="transmembrane region" description="Helical" evidence="2">
    <location>
        <begin position="133"/>
        <end position="158"/>
    </location>
</feature>
<reference evidence="3" key="1">
    <citation type="submission" date="2021-01" db="EMBL/GenBank/DDBJ databases">
        <authorList>
            <person name="Corre E."/>
            <person name="Pelletier E."/>
            <person name="Niang G."/>
            <person name="Scheremetjew M."/>
            <person name="Finn R."/>
            <person name="Kale V."/>
            <person name="Holt S."/>
            <person name="Cochrane G."/>
            <person name="Meng A."/>
            <person name="Brown T."/>
            <person name="Cohen L."/>
        </authorList>
    </citation>
    <scope>NUCLEOTIDE SEQUENCE</scope>
    <source>
        <strain evidence="3">Pop2</strain>
    </source>
</reference>
<keyword evidence="2" id="KW-1133">Transmembrane helix</keyword>
<feature type="transmembrane region" description="Helical" evidence="2">
    <location>
        <begin position="170"/>
        <end position="187"/>
    </location>
</feature>
<protein>
    <submittedName>
        <fullName evidence="3">Uncharacterized protein</fullName>
    </submittedName>
</protein>
<evidence type="ECO:0000256" key="2">
    <source>
        <dbReference type="SAM" id="Phobius"/>
    </source>
</evidence>
<sequence length="382" mass="41180">MLSHLIKRPSSSSSCHHHQKQQHGRCQKKNALFLTIVTICMLLFCKNDVTVEAFIATNAQQRINNINGLTLQRRRTETGYYVPFSSPEIMSGNSNFHDSYSKLFMSSNKNENEYSVEIRLREEAESPFRKVRFLGFGALLVGALTSLAVSTARIAAALAGVNTDLMEESVTNAVIDTAGVIVLGFLLKRDGDAQESRLKRAAKGAEFAKLAVRGSSSLLEGAAAGTSSGSVSAGKSTTSVALSALRRGRGVDKRVVIAAGGKDKISDVLKEAKALGDDALSVNDLVIVPVVLPQCTAPLGLDDVTLIEQENVLLPAGGNWRSIIADEAEDAKKQGVDVEKEGFCIVLKKNGRVGQRTRGIFLDRMCGEVTERREAGMDVKNI</sequence>
<proteinExistence type="predicted"/>
<dbReference type="InterPro" id="IPR021883">
    <property type="entry name" value="LPA1-like"/>
</dbReference>
<dbReference type="PANTHER" id="PTHR35498">
    <property type="entry name" value="PROTEIN LOW PSII ACCUMULATION 1, CHLOROPLASTIC"/>
    <property type="match status" value="1"/>
</dbReference>
<dbReference type="AlphaFoldDB" id="A0A7S2ED17"/>
<keyword evidence="2" id="KW-0472">Membrane</keyword>
<name>A0A7S2ED17_9STRA</name>
<accession>A0A7S2ED17</accession>
<evidence type="ECO:0000313" key="3">
    <source>
        <dbReference type="EMBL" id="CAD9328373.1"/>
    </source>
</evidence>
<feature type="region of interest" description="Disordered" evidence="1">
    <location>
        <begin position="1"/>
        <end position="21"/>
    </location>
</feature>
<gene>
    <name evidence="3" type="ORF">DBRI1063_LOCUS10176</name>
</gene>
<organism evidence="3">
    <name type="scientific">Ditylum brightwellii</name>
    <dbReference type="NCBI Taxonomy" id="49249"/>
    <lineage>
        <taxon>Eukaryota</taxon>
        <taxon>Sar</taxon>
        <taxon>Stramenopiles</taxon>
        <taxon>Ochrophyta</taxon>
        <taxon>Bacillariophyta</taxon>
        <taxon>Mediophyceae</taxon>
        <taxon>Lithodesmiophycidae</taxon>
        <taxon>Lithodesmiales</taxon>
        <taxon>Lithodesmiaceae</taxon>
        <taxon>Ditylum</taxon>
    </lineage>
</organism>
<keyword evidence="2" id="KW-0812">Transmembrane</keyword>
<evidence type="ECO:0000256" key="1">
    <source>
        <dbReference type="SAM" id="MobiDB-lite"/>
    </source>
</evidence>
<dbReference type="Pfam" id="PF11998">
    <property type="entry name" value="DUF3493"/>
    <property type="match status" value="1"/>
</dbReference>
<dbReference type="EMBL" id="HBGN01015848">
    <property type="protein sequence ID" value="CAD9328373.1"/>
    <property type="molecule type" value="Transcribed_RNA"/>
</dbReference>
<dbReference type="PANTHER" id="PTHR35498:SF1">
    <property type="entry name" value="LOW PSII ACCUMULATION-LIKE PROTEIN"/>
    <property type="match status" value="1"/>
</dbReference>